<dbReference type="EMBL" id="JARYZI010000001">
    <property type="protein sequence ID" value="MDH8676862.1"/>
    <property type="molecule type" value="Genomic_DNA"/>
</dbReference>
<protein>
    <submittedName>
        <fullName evidence="2">DUF3784 domain-containing protein</fullName>
    </submittedName>
</protein>
<name>A0ABT6N8W3_9FIRM</name>
<comment type="caution">
    <text evidence="2">The sequence shown here is derived from an EMBL/GenBank/DDBJ whole genome shotgun (WGS) entry which is preliminary data.</text>
</comment>
<keyword evidence="3" id="KW-1185">Reference proteome</keyword>
<keyword evidence="1" id="KW-0812">Transmembrane</keyword>
<dbReference type="Proteomes" id="UP001158045">
    <property type="component" value="Unassembled WGS sequence"/>
</dbReference>
<proteinExistence type="predicted"/>
<organism evidence="2 3">
    <name type="scientific">Fusibacter bizertensis</name>
    <dbReference type="NCBI Taxonomy" id="1488331"/>
    <lineage>
        <taxon>Bacteria</taxon>
        <taxon>Bacillati</taxon>
        <taxon>Bacillota</taxon>
        <taxon>Clostridia</taxon>
        <taxon>Eubacteriales</taxon>
        <taxon>Eubacteriales Family XII. Incertae Sedis</taxon>
        <taxon>Fusibacter</taxon>
    </lineage>
</organism>
<feature type="transmembrane region" description="Helical" evidence="1">
    <location>
        <begin position="82"/>
        <end position="103"/>
    </location>
</feature>
<dbReference type="InterPro" id="IPR017259">
    <property type="entry name" value="UCP037672"/>
</dbReference>
<evidence type="ECO:0000313" key="3">
    <source>
        <dbReference type="Proteomes" id="UP001158045"/>
    </source>
</evidence>
<accession>A0ABT6N8W3</accession>
<evidence type="ECO:0000256" key="1">
    <source>
        <dbReference type="SAM" id="Phobius"/>
    </source>
</evidence>
<keyword evidence="1" id="KW-0472">Membrane</keyword>
<evidence type="ECO:0000313" key="2">
    <source>
        <dbReference type="EMBL" id="MDH8676862.1"/>
    </source>
</evidence>
<dbReference type="Pfam" id="PF12650">
    <property type="entry name" value="DUF3784"/>
    <property type="match status" value="1"/>
</dbReference>
<gene>
    <name evidence="2" type="ORF">QE109_01820</name>
</gene>
<keyword evidence="1" id="KW-1133">Transmembrane helix</keyword>
<feature type="transmembrane region" description="Helical" evidence="1">
    <location>
        <begin position="57"/>
        <end position="76"/>
    </location>
</feature>
<reference evidence="2 3" key="1">
    <citation type="submission" date="2023-04" db="EMBL/GenBank/DDBJ databases">
        <title>Fusibacter bizertensis strain WBS, isolated from littoral bottom sediments of the Arctic seas - biochemical and genomic analysis.</title>
        <authorList>
            <person name="Brioukhanov A.L."/>
        </authorList>
    </citation>
    <scope>NUCLEOTIDE SEQUENCE [LARGE SCALE GENOMIC DNA]</scope>
    <source>
        <strain evidence="2 3">WBS</strain>
    </source>
</reference>
<sequence length="109" mass="12561">MIENATLIIVVILSILSFVASYFQYKEKGILLNNAYIYASKEERKNMDKKPHYRQSAVVFFTVGIVFLLVALGMIFRSGWIYTIMFGLMILLIIYAIASTIVIEKNKRK</sequence>
<feature type="transmembrane region" description="Helical" evidence="1">
    <location>
        <begin position="6"/>
        <end position="25"/>
    </location>
</feature>
<dbReference type="RefSeq" id="WP_281092663.1">
    <property type="nucleotide sequence ID" value="NZ_JARYZI010000001.1"/>
</dbReference>